<proteinExistence type="predicted"/>
<dbReference type="PANTHER" id="PTHR34610">
    <property type="entry name" value="SSL7007 PROTEIN"/>
    <property type="match status" value="1"/>
</dbReference>
<dbReference type="InterPro" id="IPR002850">
    <property type="entry name" value="PIN_toxin-like"/>
</dbReference>
<dbReference type="Proteomes" id="UP000214603">
    <property type="component" value="Unassembled WGS sequence"/>
</dbReference>
<dbReference type="SUPFAM" id="SSF88723">
    <property type="entry name" value="PIN domain-like"/>
    <property type="match status" value="1"/>
</dbReference>
<evidence type="ECO:0000313" key="2">
    <source>
        <dbReference type="EMBL" id="OWT60352.1"/>
    </source>
</evidence>
<reference evidence="3" key="1">
    <citation type="submission" date="2017-06" db="EMBL/GenBank/DDBJ databases">
        <title>Herbaspirillum phytohormonus sp. nov., isolated from the root nodule of Robinia pseudoacacia in lead-zinc mine.</title>
        <authorList>
            <person name="Fan M."/>
            <person name="Lin Y."/>
        </authorList>
    </citation>
    <scope>NUCLEOTIDE SEQUENCE [LARGE SCALE GENOMIC DNA]</scope>
    <source>
        <strain evidence="3">SC-089</strain>
    </source>
</reference>
<gene>
    <name evidence="2" type="ORF">CEY11_11970</name>
</gene>
<name>A0A225MHI4_9BURK</name>
<dbReference type="InterPro" id="IPR002716">
    <property type="entry name" value="PIN_dom"/>
</dbReference>
<dbReference type="AlphaFoldDB" id="A0A225MHI4"/>
<dbReference type="PANTHER" id="PTHR34610:SF3">
    <property type="entry name" value="SSL7007 PROTEIN"/>
    <property type="match status" value="1"/>
</dbReference>
<evidence type="ECO:0000259" key="1">
    <source>
        <dbReference type="Pfam" id="PF13470"/>
    </source>
</evidence>
<evidence type="ECO:0000313" key="3">
    <source>
        <dbReference type="Proteomes" id="UP000214603"/>
    </source>
</evidence>
<dbReference type="Pfam" id="PF13470">
    <property type="entry name" value="PIN_3"/>
    <property type="match status" value="1"/>
</dbReference>
<dbReference type="OrthoDB" id="271187at2"/>
<dbReference type="NCBIfam" id="TIGR00305">
    <property type="entry name" value="putative toxin-antitoxin system toxin component, PIN family"/>
    <property type="match status" value="1"/>
</dbReference>
<accession>A0A225MHI4</accession>
<keyword evidence="3" id="KW-1185">Reference proteome</keyword>
<dbReference type="EMBL" id="NJIH01000006">
    <property type="protein sequence ID" value="OWT60352.1"/>
    <property type="molecule type" value="Genomic_DNA"/>
</dbReference>
<dbReference type="RefSeq" id="WP_088603610.1">
    <property type="nucleotide sequence ID" value="NZ_NJIH01000006.1"/>
</dbReference>
<dbReference type="InterPro" id="IPR029060">
    <property type="entry name" value="PIN-like_dom_sf"/>
</dbReference>
<feature type="domain" description="PIN" evidence="1">
    <location>
        <begin position="2"/>
        <end position="113"/>
    </location>
</feature>
<sequence length="138" mass="15807">MRIVIDTNVFVGACMGIGASRKVVEACLQERCIPLMGAALLAEYEDVLNRTALFRNCRLNPRERAELLDILLSYSEWTRVYYLWRPNLPDEADNHLVELAVAGAAQYIVTRNLRDLRAMELQFPGLKPVRPEDFLKEL</sequence>
<organism evidence="2 3">
    <name type="scientific">Candidimonas nitroreducens</name>
    <dbReference type="NCBI Taxonomy" id="683354"/>
    <lineage>
        <taxon>Bacteria</taxon>
        <taxon>Pseudomonadati</taxon>
        <taxon>Pseudomonadota</taxon>
        <taxon>Betaproteobacteria</taxon>
        <taxon>Burkholderiales</taxon>
        <taxon>Alcaligenaceae</taxon>
        <taxon>Candidimonas</taxon>
    </lineage>
</organism>
<comment type="caution">
    <text evidence="2">The sequence shown here is derived from an EMBL/GenBank/DDBJ whole genome shotgun (WGS) entry which is preliminary data.</text>
</comment>
<protein>
    <submittedName>
        <fullName evidence="2">Putative toxin-antitoxin system toxin component, PIN family</fullName>
    </submittedName>
</protein>